<reference evidence="4 5" key="1">
    <citation type="submission" date="2018-06" db="EMBL/GenBank/DDBJ databases">
        <title>Genomic Encyclopedia of Archaeal and Bacterial Type Strains, Phase II (KMG-II): from individual species to whole genera.</title>
        <authorList>
            <person name="Goeker M."/>
        </authorList>
    </citation>
    <scope>NUCLEOTIDE SEQUENCE [LARGE SCALE GENOMIC DNA]</scope>
    <source>
        <strain evidence="4 5">DSM 27372</strain>
    </source>
</reference>
<dbReference type="InterPro" id="IPR030392">
    <property type="entry name" value="S74_ICA"/>
</dbReference>
<dbReference type="SUPFAM" id="SSF50969">
    <property type="entry name" value="YVTN repeat-like/Quinoprotein amine dehydrogenase"/>
    <property type="match status" value="1"/>
</dbReference>
<feature type="domain" description="Peptidase S74" evidence="3">
    <location>
        <begin position="1091"/>
        <end position="1183"/>
    </location>
</feature>
<dbReference type="RefSeq" id="WP_110833624.1">
    <property type="nucleotide sequence ID" value="NZ_QKLU01000007.1"/>
</dbReference>
<dbReference type="Pfam" id="PF13884">
    <property type="entry name" value="Peptidase_S74"/>
    <property type="match status" value="1"/>
</dbReference>
<proteinExistence type="predicted"/>
<name>A0A318UAD5_9SPHI</name>
<feature type="region of interest" description="Disordered" evidence="2">
    <location>
        <begin position="917"/>
        <end position="939"/>
    </location>
</feature>
<dbReference type="Proteomes" id="UP000248198">
    <property type="component" value="Unassembled WGS sequence"/>
</dbReference>
<evidence type="ECO:0000313" key="5">
    <source>
        <dbReference type="Proteomes" id="UP000248198"/>
    </source>
</evidence>
<dbReference type="PROSITE" id="PS51688">
    <property type="entry name" value="ICA"/>
    <property type="match status" value="1"/>
</dbReference>
<feature type="compositionally biased region" description="Low complexity" evidence="2">
    <location>
        <begin position="924"/>
        <end position="939"/>
    </location>
</feature>
<dbReference type="InterPro" id="IPR011044">
    <property type="entry name" value="Quino_amine_DH_bsu"/>
</dbReference>
<evidence type="ECO:0000259" key="3">
    <source>
        <dbReference type="PROSITE" id="PS51688"/>
    </source>
</evidence>
<dbReference type="EMBL" id="QKLU01000007">
    <property type="protein sequence ID" value="PYF71475.1"/>
    <property type="molecule type" value="Genomic_DNA"/>
</dbReference>
<organism evidence="4 5">
    <name type="scientific">Pedobacter nutrimenti</name>
    <dbReference type="NCBI Taxonomy" id="1241337"/>
    <lineage>
        <taxon>Bacteria</taxon>
        <taxon>Pseudomonadati</taxon>
        <taxon>Bacteroidota</taxon>
        <taxon>Sphingobacteriia</taxon>
        <taxon>Sphingobacteriales</taxon>
        <taxon>Sphingobacteriaceae</taxon>
        <taxon>Pedobacter</taxon>
    </lineage>
</organism>
<evidence type="ECO:0000256" key="1">
    <source>
        <dbReference type="SAM" id="Coils"/>
    </source>
</evidence>
<evidence type="ECO:0000313" key="4">
    <source>
        <dbReference type="EMBL" id="PYF71475.1"/>
    </source>
</evidence>
<accession>A0A318UAD5</accession>
<keyword evidence="5" id="KW-1185">Reference proteome</keyword>
<dbReference type="OrthoDB" id="9808953at2"/>
<dbReference type="AlphaFoldDB" id="A0A318UAD5"/>
<sequence>MNQGKIYISVLLLMFLAVIGKAQSIKQFSGQFTISYINANGNLSYDINGTFSDPGNTFNASQVKAGDRIIDPNGNTFEIVTVSVSGSLISTQSKAFDNNPPNIGTGVLYRPSPRGFPMTTINTPATVLTTAMNTATISIDDHIPNYSFGSALPGSAGSIGDVVLNSADQGIYKLGASGWISIPAGNIPIDYSMPVTSAPAGNKGDLIMSYWDNLVYVYNGSTWVAPTAVSSLPVMPKYGDVFYVTGEKKLYMRTNDSQWVVISASVGGGPGTSQPTSPKPGDLFFNTDNNTLLVYTKDGKWVEVSINGSMPGGSSNPDPAKTREGSIFYNTSEHKLYVYNGTAWVPMDLSLKSGQIYIGNISNIASGVTLSGDATLSNTGRLILKDKAVTEEKLDKANISLNGFGNPTDHVQMGDGTSNFKIVNLSDPTQDHDAATKKYVDAQLANPNLLTLPNNNLFVGNSSNLAVAVAKNLIPLSGFDKAMANVSMGTGVAGGNFKIINMADPASAQDAATKNYVDTRVLSPSNLSLATGSFFVGNSTNTATATAKNLIPLSGFGAAAADVSFGGFKLSNLATPAADADAATKAYVDGKVITGTNLSLTKGNFFVGDASGKAADVLKNTIPLSGFGAAADDVSIGGFKLTKLKTPDADDDASTKKYVDDLFKTPASILALPKDNMFLGDATGKALATPKKNIPVSGFAKANDVLYMGDATKQYNINFLADPLYDQDAATKKYVDAKVASAGSSVLPTDNILVGDASNKAVPVAKSAVPLSDFGAATKDLSLGNGTSNFKISNLADPQADNDAVNKKYVDALSTKTPTGPVAPGNAKAGDTYYNTTDKRLYFYNGTDWLPLDNKLEKGELFVGNDKAVAVSTPKNTIPLSGFGPAETDIAVGAGTKNFKITNLADPQADNDAATKKYVDSKTTKTPTGPTAPGGTPVAGDTYYNTSDNRLYVYNGSSWVPLDNKLADGNLYIGNPAGIAVATPKNNVPLSGFGSAQGDVSMGTDFRITNLKDPAADQDAATKKYVDASVLAAGNAGKDNLGNHRATENLKLSVFSVSNDGLDGRGLSFDTPGNASFGQDVTVNGNFYTPSDNRLKSHIETLSSVLQKIDQLRGVRFQYKDQHKYAAGPKIGVIAQELQKIYPEMVTKGKDGFLKVDYTQLTGMLIQAVKEQQKEIEQLKTRMDRQQEQINSILKKMK</sequence>
<gene>
    <name evidence="4" type="ORF">B0O44_10790</name>
</gene>
<protein>
    <submittedName>
        <fullName evidence="4">Endosialidase-like protein</fullName>
    </submittedName>
</protein>
<keyword evidence="1" id="KW-0175">Coiled coil</keyword>
<comment type="caution">
    <text evidence="4">The sequence shown here is derived from an EMBL/GenBank/DDBJ whole genome shotgun (WGS) entry which is preliminary data.</text>
</comment>
<feature type="coiled-coil region" evidence="1">
    <location>
        <begin position="1166"/>
        <end position="1196"/>
    </location>
</feature>
<evidence type="ECO:0000256" key="2">
    <source>
        <dbReference type="SAM" id="MobiDB-lite"/>
    </source>
</evidence>